<dbReference type="InterPro" id="IPR050300">
    <property type="entry name" value="GDXG_lipolytic_enzyme"/>
</dbReference>
<organism evidence="3 4">
    <name type="scientific">Janibacter cremeus</name>
    <dbReference type="NCBI Taxonomy" id="1285192"/>
    <lineage>
        <taxon>Bacteria</taxon>
        <taxon>Bacillati</taxon>
        <taxon>Actinomycetota</taxon>
        <taxon>Actinomycetes</taxon>
        <taxon>Micrococcales</taxon>
        <taxon>Intrasporangiaceae</taxon>
        <taxon>Janibacter</taxon>
    </lineage>
</organism>
<sequence>MDDQTWMPMGTRILDFLTRFAVTADEMTADRLSRMRSAVPMRAPYTWVVGAPHRGVRSEDRWITVRDGHELKVRVHRPASAERLPLLLHFHGGGFVIGHIGIYDPYLTRIAAAARAVVVTVAYRMAPEHRGPQAALDCRDATTWALEHAEEIGARTDAVGVTGDSAGGNLAAGIAQHLRDDAFVGLRHQALVYPAPDLTERELADLQSLDRRYPILTPAMLRSFRSLYLGDDADAHDPLISPAHGDLTDLPPALVQTAELDPLRPDGETYVDALRTAGVEVRHTNYRGAPHGFLNFPGLAPAAEPALQELVGELRHHLHVEDR</sequence>
<keyword evidence="1 3" id="KW-0378">Hydrolase</keyword>
<dbReference type="EC" id="3.1.1.-" evidence="3"/>
<accession>A0A852VHM4</accession>
<dbReference type="Gene3D" id="3.40.50.1820">
    <property type="entry name" value="alpha/beta hydrolase"/>
    <property type="match status" value="1"/>
</dbReference>
<evidence type="ECO:0000313" key="4">
    <source>
        <dbReference type="Proteomes" id="UP000554054"/>
    </source>
</evidence>
<dbReference type="Proteomes" id="UP000554054">
    <property type="component" value="Unassembled WGS sequence"/>
</dbReference>
<protein>
    <submittedName>
        <fullName evidence="3">Acetyl esterase</fullName>
        <ecNumber evidence="3">3.1.1.-</ecNumber>
    </submittedName>
</protein>
<gene>
    <name evidence="3" type="ORF">BJY20_000009</name>
</gene>
<comment type="caution">
    <text evidence="3">The sequence shown here is derived from an EMBL/GenBank/DDBJ whole genome shotgun (WGS) entry which is preliminary data.</text>
</comment>
<reference evidence="3 4" key="1">
    <citation type="submission" date="2020-07" db="EMBL/GenBank/DDBJ databases">
        <title>Sequencing the genomes of 1000 actinobacteria strains.</title>
        <authorList>
            <person name="Klenk H.-P."/>
        </authorList>
    </citation>
    <scope>NUCLEOTIDE SEQUENCE [LARGE SCALE GENOMIC DNA]</scope>
    <source>
        <strain evidence="3 4">DSM 26154</strain>
    </source>
</reference>
<dbReference type="InterPro" id="IPR029058">
    <property type="entry name" value="AB_hydrolase_fold"/>
</dbReference>
<feature type="domain" description="Alpha/beta hydrolase fold-3" evidence="2">
    <location>
        <begin position="87"/>
        <end position="294"/>
    </location>
</feature>
<evidence type="ECO:0000259" key="2">
    <source>
        <dbReference type="Pfam" id="PF07859"/>
    </source>
</evidence>
<name>A0A852VHM4_9MICO</name>
<dbReference type="Pfam" id="PF07859">
    <property type="entry name" value="Abhydrolase_3"/>
    <property type="match status" value="1"/>
</dbReference>
<dbReference type="EMBL" id="JACCAE010000001">
    <property type="protein sequence ID" value="NYF96617.1"/>
    <property type="molecule type" value="Genomic_DNA"/>
</dbReference>
<keyword evidence="4" id="KW-1185">Reference proteome</keyword>
<dbReference type="PANTHER" id="PTHR48081:SF8">
    <property type="entry name" value="ALPHA_BETA HYDROLASE FOLD-3 DOMAIN-CONTAINING PROTEIN-RELATED"/>
    <property type="match status" value="1"/>
</dbReference>
<dbReference type="AlphaFoldDB" id="A0A852VHM4"/>
<evidence type="ECO:0000313" key="3">
    <source>
        <dbReference type="EMBL" id="NYF96617.1"/>
    </source>
</evidence>
<dbReference type="RefSeq" id="WP_185989645.1">
    <property type="nucleotide sequence ID" value="NZ_JACCAE010000001.1"/>
</dbReference>
<dbReference type="GO" id="GO:0016787">
    <property type="term" value="F:hydrolase activity"/>
    <property type="evidence" value="ECO:0007669"/>
    <property type="project" value="UniProtKB-KW"/>
</dbReference>
<dbReference type="InterPro" id="IPR013094">
    <property type="entry name" value="AB_hydrolase_3"/>
</dbReference>
<proteinExistence type="predicted"/>
<evidence type="ECO:0000256" key="1">
    <source>
        <dbReference type="ARBA" id="ARBA00022801"/>
    </source>
</evidence>
<dbReference type="PANTHER" id="PTHR48081">
    <property type="entry name" value="AB HYDROLASE SUPERFAMILY PROTEIN C4A8.06C"/>
    <property type="match status" value="1"/>
</dbReference>
<dbReference type="SUPFAM" id="SSF53474">
    <property type="entry name" value="alpha/beta-Hydrolases"/>
    <property type="match status" value="1"/>
</dbReference>